<dbReference type="Proteomes" id="UP000054485">
    <property type="component" value="Unassembled WGS sequence"/>
</dbReference>
<feature type="region of interest" description="Disordered" evidence="2">
    <location>
        <begin position="1210"/>
        <end position="1255"/>
    </location>
</feature>
<evidence type="ECO:0000259" key="3">
    <source>
        <dbReference type="PROSITE" id="PS50157"/>
    </source>
</evidence>
<dbReference type="InParanoid" id="A0A0D0A0V1"/>
<dbReference type="HOGENOM" id="CLU_002498_0_0_1"/>
<feature type="compositionally biased region" description="Pro residues" evidence="2">
    <location>
        <begin position="176"/>
        <end position="195"/>
    </location>
</feature>
<evidence type="ECO:0000256" key="1">
    <source>
        <dbReference type="PROSITE-ProRule" id="PRU00042"/>
    </source>
</evidence>
<reference evidence="5" key="2">
    <citation type="submission" date="2015-01" db="EMBL/GenBank/DDBJ databases">
        <title>Evolutionary Origins and Diversification of the Mycorrhizal Mutualists.</title>
        <authorList>
            <consortium name="DOE Joint Genome Institute"/>
            <consortium name="Mycorrhizal Genomics Consortium"/>
            <person name="Kohler A."/>
            <person name="Kuo A."/>
            <person name="Nagy L.G."/>
            <person name="Floudas D."/>
            <person name="Copeland A."/>
            <person name="Barry K.W."/>
            <person name="Cichocki N."/>
            <person name="Veneault-Fourrey C."/>
            <person name="LaButti K."/>
            <person name="Lindquist E.A."/>
            <person name="Lipzen A."/>
            <person name="Lundell T."/>
            <person name="Morin E."/>
            <person name="Murat C."/>
            <person name="Riley R."/>
            <person name="Ohm R."/>
            <person name="Sun H."/>
            <person name="Tunlid A."/>
            <person name="Henrissat B."/>
            <person name="Grigoriev I.V."/>
            <person name="Hibbett D.S."/>
            <person name="Martin F."/>
        </authorList>
    </citation>
    <scope>NUCLEOTIDE SEQUENCE [LARGE SCALE GENOMIC DNA]</scope>
    <source>
        <strain evidence="5">UH-Slu-Lm8-n1</strain>
    </source>
</reference>
<feature type="domain" description="C2H2-type" evidence="3">
    <location>
        <begin position="20"/>
        <end position="48"/>
    </location>
</feature>
<keyword evidence="1" id="KW-0479">Metal-binding</keyword>
<evidence type="ECO:0000313" key="4">
    <source>
        <dbReference type="EMBL" id="KIK35426.1"/>
    </source>
</evidence>
<dbReference type="EMBL" id="KN835625">
    <property type="protein sequence ID" value="KIK35426.1"/>
    <property type="molecule type" value="Genomic_DNA"/>
</dbReference>
<dbReference type="PROSITE" id="PS50157">
    <property type="entry name" value="ZINC_FINGER_C2H2_2"/>
    <property type="match status" value="1"/>
</dbReference>
<reference evidence="4 5" key="1">
    <citation type="submission" date="2014-04" db="EMBL/GenBank/DDBJ databases">
        <authorList>
            <consortium name="DOE Joint Genome Institute"/>
            <person name="Kuo A."/>
            <person name="Ruytinx J."/>
            <person name="Rineau F."/>
            <person name="Colpaert J."/>
            <person name="Kohler A."/>
            <person name="Nagy L.G."/>
            <person name="Floudas D."/>
            <person name="Copeland A."/>
            <person name="Barry K.W."/>
            <person name="Cichocki N."/>
            <person name="Veneault-Fourrey C."/>
            <person name="LaButti K."/>
            <person name="Lindquist E.A."/>
            <person name="Lipzen A."/>
            <person name="Lundell T."/>
            <person name="Morin E."/>
            <person name="Murat C."/>
            <person name="Sun H."/>
            <person name="Tunlid A."/>
            <person name="Henrissat B."/>
            <person name="Grigoriev I.V."/>
            <person name="Hibbett D.S."/>
            <person name="Martin F."/>
            <person name="Nordberg H.P."/>
            <person name="Cantor M.N."/>
            <person name="Hua S.X."/>
        </authorList>
    </citation>
    <scope>NUCLEOTIDE SEQUENCE [LARGE SCALE GENOMIC DNA]</scope>
    <source>
        <strain evidence="4 5">UH-Slu-Lm8-n1</strain>
    </source>
</reference>
<protein>
    <recommendedName>
        <fullName evidence="3">C2H2-type domain-containing protein</fullName>
    </recommendedName>
</protein>
<dbReference type="InterPro" id="IPR041078">
    <property type="entry name" value="Plavaka"/>
</dbReference>
<dbReference type="STRING" id="930992.A0A0D0A0V1"/>
<feature type="region of interest" description="Disordered" evidence="2">
    <location>
        <begin position="803"/>
        <end position="835"/>
    </location>
</feature>
<name>A0A0D0A0V1_9AGAM</name>
<dbReference type="InterPro" id="IPR013087">
    <property type="entry name" value="Znf_C2H2_type"/>
</dbReference>
<evidence type="ECO:0000313" key="5">
    <source>
        <dbReference type="Proteomes" id="UP000054485"/>
    </source>
</evidence>
<keyword evidence="1" id="KW-0863">Zinc-finger</keyword>
<sequence length="1255" mass="142922">MDGSLPASESSSMNLAGHSIFCQCTCGRSFAQLNAYANHQRTCKKRKKHLSNALAKAKELWTTRKRPCREDKRNELSVFTPLTIAHNAETRTSRAGESAVHPWLDYGFAGSEFTSDQATVSGECNSVSRSGLETECNDGCDPLESSHAVEDPQSLAERRPRRINRRLPARFRDILPQPPPMTEPAPSPAADPPPAIETSALLSRVLRFFHTLPNVFGLSRRYYSNRLPTHDPEELTTLDNLTLTHSESDQDFSMPARVIHSDNINAPDAFHPYPNKSSFLLGDWFWNGGIQKSQKSFKELLRIIGDTEFRPEDIRSTRWNMINNRLGSSADDAEAHDDVSFEGAGWKKTAIKIKIPIHKRAENPGVHDYLTTNLHHRPLVSVIQEKLANEKHDELFHYQPYELLWNRGASDRPIRVHGELYNSEAFIQAHREVQESPAEPGCDLERVVVALMFWSDSTHLTSFDGASLLAVYVVMSPTLTIFKDFATRHFGGKGPSADFIAHCHRELYHAQWKILLDDEFVEACKHGIVISCCDGIERRFYPRIFTYSADYPEKALIATIRNLGGCPCPRCLVPKFRIQNLGMSLDIKQRQTLARIDDNARQSKVAISRSHIYDLGYGIRSTAVENLLKEHSLVPTTNAFSEKLGCLGFNLFIMLVVDLMHEFELGVWKALFVHLIRILSSACTGDELVHELDRRYRLTPSFGRDTIRTFASNASEMKKMAARDFEDLLQCAIPVFDALLPEPHNTYVLTLLGTCARWHALAKLRMHTDETLDLLDTNTVALGKQLRHFQKHTCMAFKTQELKREAERRQRQQLRHGTGNGEATTSTHQSSRRTKTFNLQTYKLHALGDYSTSIRNFGTTDSYSTEPGELEHRTSKARYHRTDRKEFVKQITSIERREARIHRIRDKQSPHGMIIDEEVATSPEARFHVGKSQNYPENIPLFVQRHLRDPAVKDFLPKFQQFLLAKIKDILTKENGPSHTNISTAITVPGVSPPCSDSEVRVFIKADRMYRHNLMRLNYTTYDVRRAQDIINPSTSHCNVMLLGQANGDSTDGEQHPYLYARVLGIYHVNVTYIGPGMINYSSQRIDFLWVRWYQHVDVDEGSSRRTPLDRVCFPPMAEPDAFGFVDPNDVLRCCHVIPQFAQGLRRSDGSGVSNCAQDKLDWRFYYINCFVDRDMFMRYQWGLGVGHTYTHASHKYSDTTAGFEDLEGEEVDFDQDQGMHHSDGEASDSDLGSDSDEDCDEEYSDNEFTLDYEN</sequence>
<proteinExistence type="predicted"/>
<accession>A0A0D0A0V1</accession>
<dbReference type="AlphaFoldDB" id="A0A0D0A0V1"/>
<organism evidence="4 5">
    <name type="scientific">Suillus luteus UH-Slu-Lm8-n1</name>
    <dbReference type="NCBI Taxonomy" id="930992"/>
    <lineage>
        <taxon>Eukaryota</taxon>
        <taxon>Fungi</taxon>
        <taxon>Dikarya</taxon>
        <taxon>Basidiomycota</taxon>
        <taxon>Agaricomycotina</taxon>
        <taxon>Agaricomycetes</taxon>
        <taxon>Agaricomycetidae</taxon>
        <taxon>Boletales</taxon>
        <taxon>Suillineae</taxon>
        <taxon>Suillaceae</taxon>
        <taxon>Suillus</taxon>
    </lineage>
</organism>
<feature type="compositionally biased region" description="Acidic residues" evidence="2">
    <location>
        <begin position="1226"/>
        <end position="1255"/>
    </location>
</feature>
<evidence type="ECO:0000256" key="2">
    <source>
        <dbReference type="SAM" id="MobiDB-lite"/>
    </source>
</evidence>
<dbReference type="Pfam" id="PF18759">
    <property type="entry name" value="Plavaka"/>
    <property type="match status" value="1"/>
</dbReference>
<keyword evidence="1" id="KW-0862">Zinc</keyword>
<feature type="region of interest" description="Disordered" evidence="2">
    <location>
        <begin position="143"/>
        <end position="195"/>
    </location>
</feature>
<feature type="compositionally biased region" description="Basic residues" evidence="2">
    <location>
        <begin position="159"/>
        <end position="169"/>
    </location>
</feature>
<keyword evidence="5" id="KW-1185">Reference proteome</keyword>
<dbReference type="OrthoDB" id="2687259at2759"/>
<gene>
    <name evidence="4" type="ORF">CY34DRAFT_17018</name>
</gene>
<dbReference type="GO" id="GO:0008270">
    <property type="term" value="F:zinc ion binding"/>
    <property type="evidence" value="ECO:0007669"/>
    <property type="project" value="UniProtKB-KW"/>
</dbReference>